<dbReference type="InterPro" id="IPR050583">
    <property type="entry name" value="Mycobacterial_A85_antigen"/>
</dbReference>
<keyword evidence="2" id="KW-1133">Transmembrane helix</keyword>
<accession>A0ABP8PP82</accession>
<dbReference type="GO" id="GO:0016787">
    <property type="term" value="F:hydrolase activity"/>
    <property type="evidence" value="ECO:0007669"/>
    <property type="project" value="UniProtKB-KW"/>
</dbReference>
<dbReference type="RefSeq" id="WP_345460390.1">
    <property type="nucleotide sequence ID" value="NZ_BAABHF010000015.1"/>
</dbReference>
<gene>
    <name evidence="3" type="ORF">GCM10023191_019510</name>
</gene>
<organism evidence="3 4">
    <name type="scientific">Actinoallomurus oryzae</name>
    <dbReference type="NCBI Taxonomy" id="502180"/>
    <lineage>
        <taxon>Bacteria</taxon>
        <taxon>Bacillati</taxon>
        <taxon>Actinomycetota</taxon>
        <taxon>Actinomycetes</taxon>
        <taxon>Streptosporangiales</taxon>
        <taxon>Thermomonosporaceae</taxon>
        <taxon>Actinoallomurus</taxon>
    </lineage>
</organism>
<feature type="region of interest" description="Disordered" evidence="1">
    <location>
        <begin position="372"/>
        <end position="402"/>
    </location>
</feature>
<dbReference type="SUPFAM" id="SSF53474">
    <property type="entry name" value="alpha/beta-Hydrolases"/>
    <property type="match status" value="1"/>
</dbReference>
<dbReference type="Pfam" id="PF00756">
    <property type="entry name" value="Esterase"/>
    <property type="match status" value="1"/>
</dbReference>
<dbReference type="Gene3D" id="3.40.50.1820">
    <property type="entry name" value="alpha/beta hydrolase"/>
    <property type="match status" value="1"/>
</dbReference>
<dbReference type="EMBL" id="BAABHF010000015">
    <property type="protein sequence ID" value="GAA4489159.1"/>
    <property type="molecule type" value="Genomic_DNA"/>
</dbReference>
<comment type="caution">
    <text evidence="3">The sequence shown here is derived from an EMBL/GenBank/DDBJ whole genome shotgun (WGS) entry which is preliminary data.</text>
</comment>
<feature type="transmembrane region" description="Helical" evidence="2">
    <location>
        <begin position="38"/>
        <end position="57"/>
    </location>
</feature>
<evidence type="ECO:0000313" key="3">
    <source>
        <dbReference type="EMBL" id="GAA4489159.1"/>
    </source>
</evidence>
<evidence type="ECO:0000256" key="2">
    <source>
        <dbReference type="SAM" id="Phobius"/>
    </source>
</evidence>
<feature type="transmembrane region" description="Helical" evidence="2">
    <location>
        <begin position="6"/>
        <end position="26"/>
    </location>
</feature>
<keyword evidence="4" id="KW-1185">Reference proteome</keyword>
<dbReference type="InterPro" id="IPR000801">
    <property type="entry name" value="Esterase-like"/>
</dbReference>
<proteinExistence type="predicted"/>
<reference evidence="4" key="1">
    <citation type="journal article" date="2019" name="Int. J. Syst. Evol. Microbiol.">
        <title>The Global Catalogue of Microorganisms (GCM) 10K type strain sequencing project: providing services to taxonomists for standard genome sequencing and annotation.</title>
        <authorList>
            <consortium name="The Broad Institute Genomics Platform"/>
            <consortium name="The Broad Institute Genome Sequencing Center for Infectious Disease"/>
            <person name="Wu L."/>
            <person name="Ma J."/>
        </authorList>
    </citation>
    <scope>NUCLEOTIDE SEQUENCE [LARGE SCALE GENOMIC DNA]</scope>
    <source>
        <strain evidence="4">JCM 17933</strain>
    </source>
</reference>
<dbReference type="PANTHER" id="PTHR48098">
    <property type="entry name" value="ENTEROCHELIN ESTERASE-RELATED"/>
    <property type="match status" value="1"/>
</dbReference>
<dbReference type="InterPro" id="IPR029058">
    <property type="entry name" value="AB_hydrolase_fold"/>
</dbReference>
<keyword evidence="2" id="KW-0472">Membrane</keyword>
<dbReference type="PANTHER" id="PTHR48098:SF1">
    <property type="entry name" value="DIACYLGLYCEROL ACYLTRANSFERASE_MYCOLYLTRANSFERASE AG85A"/>
    <property type="match status" value="1"/>
</dbReference>
<evidence type="ECO:0000313" key="4">
    <source>
        <dbReference type="Proteomes" id="UP001500503"/>
    </source>
</evidence>
<keyword evidence="3" id="KW-0378">Hydrolase</keyword>
<sequence length="402" mass="43066">MRLTGVPLQITVVAVALIAIVATVRLAPRVAGGRLADVLARLGLVLGCQLFVVLAVLDLVNASFDFYGSWGDLVGVRARTQNPGVPSARTPAANRSALVTPDPAAPRYRLPAGQGRIDSVVIHGARTLISEPAFVYLPPQYLTPADRTRFPVIVAFTGYPGDAQNLITHLRLPTTVAQEIAAGRMPPAIVVMLRPTVAPPRDTECTDVPHGPQAETFFAQDVPAALASAYRTADRATGWGAMGDSTGGYCAAKLAMRHSDRYAAGVSLAGYYHALQDFTTGDLYGRSRAYRDENDLLWRLRHLPSPPVSLLLTTSRVGEKDYAQTRRFLALARPPMRVASITLPFGGHHFSTWRRELPPALRWLGARLASGTKTGSFTGRPPGPGRSTVPGPGGRSLSAGRR</sequence>
<evidence type="ECO:0000256" key="1">
    <source>
        <dbReference type="SAM" id="MobiDB-lite"/>
    </source>
</evidence>
<protein>
    <submittedName>
        <fullName evidence="3">Alpha/beta hydrolase-fold protein</fullName>
    </submittedName>
</protein>
<keyword evidence="2" id="KW-0812">Transmembrane</keyword>
<dbReference type="Proteomes" id="UP001500503">
    <property type="component" value="Unassembled WGS sequence"/>
</dbReference>
<name>A0ABP8PP82_9ACTN</name>